<keyword evidence="1" id="KW-1133">Transmembrane helix</keyword>
<dbReference type="Proteomes" id="UP000006718">
    <property type="component" value="Chromosome 9"/>
</dbReference>
<keyword evidence="1" id="KW-0472">Membrane</keyword>
<feature type="transmembrane region" description="Helical" evidence="1">
    <location>
        <begin position="85"/>
        <end position="108"/>
    </location>
</feature>
<reference evidence="2" key="4">
    <citation type="submission" date="2025-09" db="UniProtKB">
        <authorList>
            <consortium name="Ensembl"/>
        </authorList>
    </citation>
    <scope>IDENTIFICATION</scope>
    <source>
        <strain evidence="2">17573</strain>
    </source>
</reference>
<dbReference type="GeneTree" id="ENSGT01030000240310"/>
<gene>
    <name evidence="2" type="primary">RPP38-DT</name>
</gene>
<reference evidence="3" key="1">
    <citation type="journal article" date="2007" name="Science">
        <title>Evolutionary and biomedical insights from the rhesus macaque genome.</title>
        <authorList>
            <person name="Gibbs R.A."/>
            <person name="Rogers J."/>
            <person name="Katze M.G."/>
            <person name="Bumgarner R."/>
            <person name="Weinstock G.M."/>
            <person name="Mardis E.R."/>
            <person name="Remington K.A."/>
            <person name="Strausberg R.L."/>
            <person name="Venter J.C."/>
            <person name="Wilson R.K."/>
            <person name="Batzer M.A."/>
            <person name="Bustamante C.D."/>
            <person name="Eichler E.E."/>
            <person name="Hahn M.W."/>
            <person name="Hardison R.C."/>
            <person name="Makova K.D."/>
            <person name="Miller W."/>
            <person name="Milosavljevic A."/>
            <person name="Palermo R.E."/>
            <person name="Siepel A."/>
            <person name="Sikela J.M."/>
            <person name="Attaway T."/>
            <person name="Bell S."/>
            <person name="Bernard K.E."/>
            <person name="Buhay C.J."/>
            <person name="Chandrabose M.N."/>
            <person name="Dao M."/>
            <person name="Davis C."/>
            <person name="Delehaunty K.D."/>
            <person name="Ding Y."/>
            <person name="Dinh H.H."/>
            <person name="Dugan-Rocha S."/>
            <person name="Fulton L.A."/>
            <person name="Gabisi R.A."/>
            <person name="Garner T.T."/>
            <person name="Godfrey J."/>
            <person name="Hawes A.C."/>
            <person name="Hernandez J."/>
            <person name="Hines S."/>
            <person name="Holder M."/>
            <person name="Hume J."/>
            <person name="Jhangiani S.N."/>
            <person name="Joshi V."/>
            <person name="Khan Z.M."/>
            <person name="Kirkness E.F."/>
            <person name="Cree A."/>
            <person name="Fowler R.G."/>
            <person name="Lee S."/>
            <person name="Lewis L.R."/>
            <person name="Li Z."/>
            <person name="Liu Y.-S."/>
            <person name="Moore S.M."/>
            <person name="Muzny D."/>
            <person name="Nazareth L.V."/>
            <person name="Ngo D.N."/>
            <person name="Okwuonu G.O."/>
            <person name="Pai G."/>
            <person name="Parker D."/>
            <person name="Paul H.A."/>
            <person name="Pfannkoch C."/>
            <person name="Pohl C.S."/>
            <person name="Rogers Y.-H.C."/>
            <person name="Ruiz S.J."/>
            <person name="Sabo A."/>
            <person name="Santibanez J."/>
            <person name="Schneider B.W."/>
            <person name="Smith S.M."/>
            <person name="Sodergren E."/>
            <person name="Svatek A.F."/>
            <person name="Utterback T.R."/>
            <person name="Vattathil S."/>
            <person name="Warren W."/>
            <person name="White C.S."/>
            <person name="Chinwalla A.T."/>
            <person name="Feng Y."/>
            <person name="Halpern A.L."/>
            <person name="Hillier L.W."/>
            <person name="Huang X."/>
            <person name="Minx P."/>
            <person name="Nelson J.O."/>
            <person name="Pepin K.H."/>
            <person name="Qin X."/>
            <person name="Sutton G.G."/>
            <person name="Venter E."/>
            <person name="Walenz B.P."/>
            <person name="Wallis J.W."/>
            <person name="Worley K.C."/>
            <person name="Yang S.-P."/>
            <person name="Jones S.M."/>
            <person name="Marra M.A."/>
            <person name="Rocchi M."/>
            <person name="Schein J.E."/>
            <person name="Baertsch R."/>
            <person name="Clarke L."/>
            <person name="Csuros M."/>
            <person name="Glasscock J."/>
            <person name="Harris R.A."/>
            <person name="Havlak P."/>
            <person name="Jackson A.R."/>
            <person name="Jiang H."/>
            <person name="Liu Y."/>
            <person name="Messina D.N."/>
            <person name="Shen Y."/>
            <person name="Song H.X.-Z."/>
            <person name="Wylie T."/>
            <person name="Zhang L."/>
            <person name="Birney E."/>
            <person name="Han K."/>
            <person name="Konkel M.K."/>
            <person name="Lee J."/>
            <person name="Smit A.F.A."/>
            <person name="Ullmer B."/>
            <person name="Wang H."/>
            <person name="Xing J."/>
            <person name="Burhans R."/>
            <person name="Cheng Z."/>
            <person name="Karro J.E."/>
            <person name="Ma J."/>
            <person name="Raney B."/>
            <person name="She X."/>
            <person name="Cox M.J."/>
            <person name="Demuth J.P."/>
            <person name="Dumas L.J."/>
            <person name="Han S.-G."/>
            <person name="Hopkins J."/>
            <person name="Karimpour-Fard A."/>
            <person name="Kim Y.H."/>
            <person name="Pollack J.R."/>
            <person name="Vinar T."/>
            <person name="Addo-Quaye C."/>
            <person name="Degenhardt J."/>
            <person name="Denby A."/>
            <person name="Hubisz M.J."/>
            <person name="Indap A."/>
            <person name="Kosiol C."/>
            <person name="Lahn B.T."/>
            <person name="Lawson H.A."/>
            <person name="Marklein A."/>
            <person name="Nielsen R."/>
            <person name="Vallender E.J."/>
            <person name="Clark A.G."/>
            <person name="Ferguson B."/>
            <person name="Hernandez R.D."/>
            <person name="Hirani K."/>
            <person name="Kehrer-Sawatzki H."/>
            <person name="Kolb J."/>
            <person name="Patil S."/>
            <person name="Pu L.-L."/>
            <person name="Ren Y."/>
            <person name="Smith D.G."/>
            <person name="Wheeler D.A."/>
            <person name="Schenck I."/>
            <person name="Ball E.V."/>
            <person name="Chen R."/>
            <person name="Cooper D.N."/>
            <person name="Giardine B."/>
            <person name="Hsu F."/>
            <person name="Kent W.J."/>
            <person name="Lesk A."/>
            <person name="Nelson D.L."/>
            <person name="O'brien W.E."/>
            <person name="Pruefer K."/>
            <person name="Stenson P.D."/>
            <person name="Wallace J.C."/>
            <person name="Ke H."/>
            <person name="Liu X.-M."/>
            <person name="Wang P."/>
            <person name="Xiang A.P."/>
            <person name="Yang F."/>
            <person name="Barber G.P."/>
            <person name="Haussler D."/>
            <person name="Karolchik D."/>
            <person name="Kern A.D."/>
            <person name="Kuhn R.M."/>
            <person name="Smith K.E."/>
            <person name="Zwieg A.S."/>
        </authorList>
    </citation>
    <scope>NUCLEOTIDE SEQUENCE [LARGE SCALE GENOMIC DNA]</scope>
    <source>
        <strain evidence="3">17573</strain>
    </source>
</reference>
<evidence type="ECO:0000256" key="1">
    <source>
        <dbReference type="SAM" id="Phobius"/>
    </source>
</evidence>
<evidence type="ECO:0000313" key="2">
    <source>
        <dbReference type="Ensembl" id="ENSMMUP00000072487.1"/>
    </source>
</evidence>
<dbReference type="Bgee" id="ENSMMUG00000058773">
    <property type="expression patterns" value="Expressed in olfactory segment of nasal mucosa and 10 other cell types or tissues"/>
</dbReference>
<proteinExistence type="predicted"/>
<protein>
    <submittedName>
        <fullName evidence="2">RPP38 divergent transcript</fullName>
    </submittedName>
</protein>
<keyword evidence="3" id="KW-1185">Reference proteome</keyword>
<reference evidence="2" key="3">
    <citation type="submission" date="2025-08" db="UniProtKB">
        <authorList>
            <consortium name="Ensembl"/>
        </authorList>
    </citation>
    <scope>IDENTIFICATION</scope>
    <source>
        <strain evidence="2">17573</strain>
    </source>
</reference>
<accession>A0A5F8A3I2</accession>
<dbReference type="Ensembl" id="ENSMMUT00000093924.1">
    <property type="protein sequence ID" value="ENSMMUP00000072487.1"/>
    <property type="gene ID" value="ENSMMUG00000058773.1"/>
</dbReference>
<name>A0A5F8A3I2_MACMU</name>
<reference evidence="2" key="2">
    <citation type="submission" date="2019-01" db="EMBL/GenBank/DDBJ databases">
        <authorList>
            <person name="Graves T."/>
            <person name="Eichler E.E."/>
            <person name="Wilson R.K."/>
        </authorList>
    </citation>
    <scope>NUCLEOTIDE SEQUENCE [LARGE SCALE GENOMIC DNA]</scope>
    <source>
        <strain evidence="2">17573</strain>
    </source>
</reference>
<dbReference type="InParanoid" id="A0A5F8A3I2"/>
<sequence length="172" mass="19176">MQGILSSEKRKAIGVALSSATAARNILSGVHCGCSKQWRLKLPSESLQRQGQVMKQPNNILKLRNLDPLIYPWPELRRRQVASDLMSHLLLPGFSGLTWAPFLFLFHISASFSHSLHCSFCFLFSGIVSVLYYYYFFETVSPSCPRLECNSVILAHSNHRLTGSSDSPASAS</sequence>
<dbReference type="VEuPathDB" id="HostDB:ENSMMUG00000058773"/>
<feature type="transmembrane region" description="Helical" evidence="1">
    <location>
        <begin position="114"/>
        <end position="136"/>
    </location>
</feature>
<evidence type="ECO:0000313" key="3">
    <source>
        <dbReference type="Proteomes" id="UP000006718"/>
    </source>
</evidence>
<organism evidence="2 3">
    <name type="scientific">Macaca mulatta</name>
    <name type="common">Rhesus macaque</name>
    <dbReference type="NCBI Taxonomy" id="9544"/>
    <lineage>
        <taxon>Eukaryota</taxon>
        <taxon>Metazoa</taxon>
        <taxon>Chordata</taxon>
        <taxon>Craniata</taxon>
        <taxon>Vertebrata</taxon>
        <taxon>Euteleostomi</taxon>
        <taxon>Mammalia</taxon>
        <taxon>Eutheria</taxon>
        <taxon>Euarchontoglires</taxon>
        <taxon>Primates</taxon>
        <taxon>Haplorrhini</taxon>
        <taxon>Catarrhini</taxon>
        <taxon>Cercopithecidae</taxon>
        <taxon>Cercopithecinae</taxon>
        <taxon>Macaca</taxon>
    </lineage>
</organism>
<dbReference type="AlphaFoldDB" id="A0A5F8A3I2"/>
<keyword evidence="1" id="KW-0812">Transmembrane</keyword>